<protein>
    <submittedName>
        <fullName evidence="1">Uncharacterized protein</fullName>
    </submittedName>
</protein>
<accession>A0ABR5B9L2</accession>
<reference evidence="1 2" key="1">
    <citation type="submission" date="2015-01" db="EMBL/GenBank/DDBJ databases">
        <title>The Genome Sequence of Cryptococcus gattii CA1873.</title>
        <authorList>
            <consortium name="The Broad Institute Genomics Platform"/>
            <person name="Cuomo C."/>
            <person name="Litvintseva A."/>
            <person name="Chen Y."/>
            <person name="Heitman J."/>
            <person name="Sun S."/>
            <person name="Springer D."/>
            <person name="Dromer F."/>
            <person name="Young S."/>
            <person name="Zeng Q."/>
            <person name="Gargeya S."/>
            <person name="Abouelleil A."/>
            <person name="Alvarado L."/>
            <person name="Chapman S.B."/>
            <person name="Gainer-Dewar J."/>
            <person name="Goldberg J."/>
            <person name="Griggs A."/>
            <person name="Gujja S."/>
            <person name="Hansen M."/>
            <person name="Howarth C."/>
            <person name="Imamovic A."/>
            <person name="Larimer J."/>
            <person name="Murphy C."/>
            <person name="Naylor J."/>
            <person name="Pearson M."/>
            <person name="Priest M."/>
            <person name="Roberts A."/>
            <person name="Saif S."/>
            <person name="Shea T."/>
            <person name="Sykes S."/>
            <person name="Wortman J."/>
            <person name="Nusbaum C."/>
            <person name="Birren B."/>
        </authorList>
    </citation>
    <scope>NUCLEOTIDE SEQUENCE [LARGE SCALE GENOMIC DNA]</scope>
    <source>
        <strain evidence="1 2">CA1873</strain>
    </source>
</reference>
<organism evidence="1 2">
    <name type="scientific">Cryptococcus bacillisporus CA1873</name>
    <dbReference type="NCBI Taxonomy" id="1296111"/>
    <lineage>
        <taxon>Eukaryota</taxon>
        <taxon>Fungi</taxon>
        <taxon>Dikarya</taxon>
        <taxon>Basidiomycota</taxon>
        <taxon>Agaricomycotina</taxon>
        <taxon>Tremellomycetes</taxon>
        <taxon>Tremellales</taxon>
        <taxon>Cryptococcaceae</taxon>
        <taxon>Cryptococcus</taxon>
        <taxon>Cryptococcus gattii species complex</taxon>
    </lineage>
</organism>
<sequence>EQTLASIPPSDRCDCPHVPASVPGMYEVKKNGPPEEVQLRIGRAGADVEK</sequence>
<dbReference type="Proteomes" id="UP000053800">
    <property type="component" value="Unassembled WGS sequence"/>
</dbReference>
<dbReference type="EMBL" id="KN848897">
    <property type="protein sequence ID" value="KIR60279.1"/>
    <property type="molecule type" value="Genomic_DNA"/>
</dbReference>
<keyword evidence="2" id="KW-1185">Reference proteome</keyword>
<gene>
    <name evidence="1" type="ORF">I314_03568</name>
</gene>
<name>A0ABR5B9L2_CRYGA</name>
<evidence type="ECO:0000313" key="2">
    <source>
        <dbReference type="Proteomes" id="UP000053800"/>
    </source>
</evidence>
<feature type="non-terminal residue" evidence="1">
    <location>
        <position position="1"/>
    </location>
</feature>
<proteinExistence type="predicted"/>
<evidence type="ECO:0000313" key="1">
    <source>
        <dbReference type="EMBL" id="KIR60279.1"/>
    </source>
</evidence>